<dbReference type="OrthoDB" id="9769319at2"/>
<name>A0A2R8B3R6_9RHOB</name>
<dbReference type="Proteomes" id="UP000244924">
    <property type="component" value="Unassembled WGS sequence"/>
</dbReference>
<dbReference type="Pfam" id="PF13416">
    <property type="entry name" value="SBP_bac_8"/>
    <property type="match status" value="1"/>
</dbReference>
<gene>
    <name evidence="3" type="primary">potD_1</name>
    <name evidence="3" type="ORF">DEA8626_00780</name>
</gene>
<dbReference type="SUPFAM" id="SSF53850">
    <property type="entry name" value="Periplasmic binding protein-like II"/>
    <property type="match status" value="1"/>
</dbReference>
<reference evidence="3 4" key="1">
    <citation type="submission" date="2018-03" db="EMBL/GenBank/DDBJ databases">
        <authorList>
            <person name="Keele B.F."/>
        </authorList>
    </citation>
    <scope>NUCLEOTIDE SEQUENCE [LARGE SCALE GENOMIC DNA]</scope>
    <source>
        <strain evidence="3 4">CECT 8626</strain>
    </source>
</reference>
<dbReference type="InterPro" id="IPR006059">
    <property type="entry name" value="SBP"/>
</dbReference>
<dbReference type="PANTHER" id="PTHR30222">
    <property type="entry name" value="SPERMIDINE/PUTRESCINE-BINDING PERIPLASMIC PROTEIN"/>
    <property type="match status" value="1"/>
</dbReference>
<dbReference type="EMBL" id="OMOQ01000001">
    <property type="protein sequence ID" value="SPH17264.1"/>
    <property type="molecule type" value="Genomic_DNA"/>
</dbReference>
<protein>
    <submittedName>
        <fullName evidence="3">Spermidine/putrescine-binding periplasmic protein</fullName>
    </submittedName>
</protein>
<evidence type="ECO:0000256" key="1">
    <source>
        <dbReference type="ARBA" id="ARBA00022729"/>
    </source>
</evidence>
<accession>A0A2R8B3R6</accession>
<proteinExistence type="predicted"/>
<feature type="chain" id="PRO_5015320979" evidence="2">
    <location>
        <begin position="24"/>
        <end position="350"/>
    </location>
</feature>
<feature type="signal peptide" evidence="2">
    <location>
        <begin position="1"/>
        <end position="23"/>
    </location>
</feature>
<dbReference type="Gene3D" id="3.40.190.10">
    <property type="entry name" value="Periplasmic binding protein-like II"/>
    <property type="match status" value="2"/>
</dbReference>
<keyword evidence="4" id="KW-1185">Reference proteome</keyword>
<sequence length="350" mass="38740">MKHIFGLIGWTAAGVLTASTALAELVVFDWAGYEDPEFYASYTAKHGAGPTFAFFGDEEEAFQKLRAGFKADLAHPCSQSVVKWREAGLLEPLDTSKIAEWDSVIEGFRDMPGFSDGGQQYVLPLDWGATAMTYRTDLVTEEESSSLQSFADPKWQGRISIGDNVDDAYALGFLAIGVTDWTTATDEQFKAASDFLRKVHKNVRAYWQDGATLAQLMASGEVALAWAWNETTAQMQAEGHPVEMKRDTQEGSSTWVCGYVKLKGGEGSEEEMYDFLNAWLEPRTAEYIVSAWGYGHSNGVAMNAIDTETLQATGFDDLDRYKANTLWQAPVPSALREKMIAEFERIKAGF</sequence>
<dbReference type="PANTHER" id="PTHR30222:SF17">
    <property type="entry name" value="SPERMIDINE_PUTRESCINE-BINDING PERIPLASMIC PROTEIN"/>
    <property type="match status" value="1"/>
</dbReference>
<evidence type="ECO:0000313" key="4">
    <source>
        <dbReference type="Proteomes" id="UP000244924"/>
    </source>
</evidence>
<dbReference type="RefSeq" id="WP_108851727.1">
    <property type="nucleotide sequence ID" value="NZ_OMOQ01000001.1"/>
</dbReference>
<evidence type="ECO:0000256" key="2">
    <source>
        <dbReference type="SAM" id="SignalP"/>
    </source>
</evidence>
<keyword evidence="1 2" id="KW-0732">Signal</keyword>
<dbReference type="AlphaFoldDB" id="A0A2R8B3R6"/>
<organism evidence="3 4">
    <name type="scientific">Albidovulum aquaemixtae</name>
    <dbReference type="NCBI Taxonomy" id="1542388"/>
    <lineage>
        <taxon>Bacteria</taxon>
        <taxon>Pseudomonadati</taxon>
        <taxon>Pseudomonadota</taxon>
        <taxon>Alphaproteobacteria</taxon>
        <taxon>Rhodobacterales</taxon>
        <taxon>Paracoccaceae</taxon>
        <taxon>Albidovulum</taxon>
    </lineage>
</organism>
<evidence type="ECO:0000313" key="3">
    <source>
        <dbReference type="EMBL" id="SPH17264.1"/>
    </source>
</evidence>